<dbReference type="InterPro" id="IPR007362">
    <property type="entry name" value="DUF429"/>
</dbReference>
<gene>
    <name evidence="1" type="ORF">FHS89_001316</name>
</gene>
<name>A0A840X087_9RHOB</name>
<dbReference type="EMBL" id="JACIJS010000003">
    <property type="protein sequence ID" value="MBB5515306.1"/>
    <property type="molecule type" value="Genomic_DNA"/>
</dbReference>
<proteinExistence type="predicted"/>
<dbReference type="RefSeq" id="WP_184009750.1">
    <property type="nucleotide sequence ID" value="NZ_JACIJS010000003.1"/>
</dbReference>
<evidence type="ECO:0000313" key="2">
    <source>
        <dbReference type="Proteomes" id="UP000553766"/>
    </source>
</evidence>
<dbReference type="Pfam" id="PF04250">
    <property type="entry name" value="DUF429"/>
    <property type="match status" value="1"/>
</dbReference>
<dbReference type="AlphaFoldDB" id="A0A840X087"/>
<organism evidence="1 2">
    <name type="scientific">Rubricella aquisinus</name>
    <dbReference type="NCBI Taxonomy" id="2028108"/>
    <lineage>
        <taxon>Bacteria</taxon>
        <taxon>Pseudomonadati</taxon>
        <taxon>Pseudomonadota</taxon>
        <taxon>Alphaproteobacteria</taxon>
        <taxon>Rhodobacterales</taxon>
        <taxon>Paracoccaceae</taxon>
        <taxon>Rubricella</taxon>
    </lineage>
</organism>
<keyword evidence="2" id="KW-1185">Reference proteome</keyword>
<accession>A0A840X087</accession>
<reference evidence="1 2" key="1">
    <citation type="submission" date="2020-08" db="EMBL/GenBank/DDBJ databases">
        <title>Genomic Encyclopedia of Type Strains, Phase IV (KMG-IV): sequencing the most valuable type-strain genomes for metagenomic binning, comparative biology and taxonomic classification.</title>
        <authorList>
            <person name="Goeker M."/>
        </authorList>
    </citation>
    <scope>NUCLEOTIDE SEQUENCE [LARGE SCALE GENOMIC DNA]</scope>
    <source>
        <strain evidence="1 2">DSM 103377</strain>
    </source>
</reference>
<sequence length="239" mass="26425">MTIPVGIDGCKGGWLAVARQPSGILEAAILPSLLDVADRWPDPMIVVDTPVGLPMDGTRPRATDGIARRLLKEGNTDGHRSVGSRVFPAPPRPALEMWRGGMAYRDINAAMLGKKLTLQAFHILNKIDEADRQITPALQNRIREGHPELSFLEAAGKTLGPKKRSQWRHTRIALLRTLGLYHDDLPVMLGRRKGRWGTDDLLDACILIRTAQRCIAGTAQHIPETPETDTNGLRAEIWF</sequence>
<dbReference type="Proteomes" id="UP000553766">
    <property type="component" value="Unassembled WGS sequence"/>
</dbReference>
<comment type="caution">
    <text evidence="1">The sequence shown here is derived from an EMBL/GenBank/DDBJ whole genome shotgun (WGS) entry which is preliminary data.</text>
</comment>
<protein>
    <submittedName>
        <fullName evidence="1">Putative RNase H-like nuclease</fullName>
    </submittedName>
</protein>
<evidence type="ECO:0000313" key="1">
    <source>
        <dbReference type="EMBL" id="MBB5515306.1"/>
    </source>
</evidence>